<feature type="region of interest" description="Disordered" evidence="2">
    <location>
        <begin position="1"/>
        <end position="33"/>
    </location>
</feature>
<keyword evidence="1" id="KW-0548">Nucleotidyltransferase</keyword>
<keyword evidence="1" id="KW-0539">Nucleus</keyword>
<evidence type="ECO:0000313" key="3">
    <source>
        <dbReference type="EMBL" id="KAK7613277.1"/>
    </source>
</evidence>
<dbReference type="EC" id="2.7.7.49" evidence="1"/>
<comment type="caution">
    <text evidence="3">The sequence shown here is derived from an EMBL/GenBank/DDBJ whole genome shotgun (WGS) entry which is preliminary data.</text>
</comment>
<evidence type="ECO:0000256" key="1">
    <source>
        <dbReference type="RuleBase" id="RU365061"/>
    </source>
</evidence>
<protein>
    <recommendedName>
        <fullName evidence="1">Telomerase reverse transcriptase</fullName>
        <ecNumber evidence="1">2.7.7.49</ecNumber>
    </recommendedName>
    <alternativeName>
        <fullName evidence="1">Telomerase catalytic subunit</fullName>
    </alternativeName>
</protein>
<comment type="catalytic activity">
    <reaction evidence="1">
        <text>DNA(n) + a 2'-deoxyribonucleoside 5'-triphosphate = DNA(n+1) + diphosphate</text>
        <dbReference type="Rhea" id="RHEA:22508"/>
        <dbReference type="Rhea" id="RHEA-COMP:17339"/>
        <dbReference type="Rhea" id="RHEA-COMP:17340"/>
        <dbReference type="ChEBI" id="CHEBI:33019"/>
        <dbReference type="ChEBI" id="CHEBI:61560"/>
        <dbReference type="ChEBI" id="CHEBI:173112"/>
        <dbReference type="EC" id="2.7.7.49"/>
    </reaction>
</comment>
<comment type="function">
    <text evidence="1">Telomerase is a ribonucleoprotein enzyme essential for the replication of chromosome termini in most eukaryotes. It elongates telomeres. It is a reverse transcriptase that adds simple sequence repeats to chromosome ends by copying a template sequence within the RNA component of the enzyme.</text>
</comment>
<dbReference type="EMBL" id="JBBPBF010000007">
    <property type="protein sequence ID" value="KAK7613277.1"/>
    <property type="molecule type" value="Genomic_DNA"/>
</dbReference>
<keyword evidence="4" id="KW-1185">Reference proteome</keyword>
<dbReference type="Proteomes" id="UP001367316">
    <property type="component" value="Unassembled WGS sequence"/>
</dbReference>
<dbReference type="PANTHER" id="PTHR12066:SF0">
    <property type="entry name" value="TELOMERASE REVERSE TRANSCRIPTASE"/>
    <property type="match status" value="1"/>
</dbReference>
<keyword evidence="1" id="KW-0808">Transferase</keyword>
<organism evidence="3 4">
    <name type="scientific">Phyllosticta paracitricarpa</name>
    <dbReference type="NCBI Taxonomy" id="2016321"/>
    <lineage>
        <taxon>Eukaryota</taxon>
        <taxon>Fungi</taxon>
        <taxon>Dikarya</taxon>
        <taxon>Ascomycota</taxon>
        <taxon>Pezizomycotina</taxon>
        <taxon>Dothideomycetes</taxon>
        <taxon>Dothideomycetes incertae sedis</taxon>
        <taxon>Botryosphaeriales</taxon>
        <taxon>Phyllostictaceae</taxon>
        <taxon>Phyllosticta</taxon>
    </lineage>
</organism>
<name>A0ABR1NDL3_9PEZI</name>
<dbReference type="InterPro" id="IPR003545">
    <property type="entry name" value="Telomerase_RT"/>
</dbReference>
<keyword evidence="1" id="KW-0479">Metal-binding</keyword>
<reference evidence="3 4" key="1">
    <citation type="submission" date="2024-04" db="EMBL/GenBank/DDBJ databases">
        <title>Phyllosticta paracitricarpa is synonymous to the EU quarantine fungus P. citricarpa based on phylogenomic analyses.</title>
        <authorList>
            <consortium name="Lawrence Berkeley National Laboratory"/>
            <person name="Van ingen-buijs V.A."/>
            <person name="Van westerhoven A.C."/>
            <person name="Haridas S."/>
            <person name="Skiadas P."/>
            <person name="Martin F."/>
            <person name="Groenewald J.Z."/>
            <person name="Crous P.W."/>
            <person name="Seidl M.F."/>
        </authorList>
    </citation>
    <scope>NUCLEOTIDE SEQUENCE [LARGE SCALE GENOMIC DNA]</scope>
    <source>
        <strain evidence="3 4">CBS 141358</strain>
    </source>
</reference>
<keyword evidence="1" id="KW-0779">Telomere</keyword>
<dbReference type="PANTHER" id="PTHR12066">
    <property type="entry name" value="TELOMERASE REVERSE TRANSCRIPTASE"/>
    <property type="match status" value="1"/>
</dbReference>
<proteinExistence type="inferred from homology"/>
<gene>
    <name evidence="3" type="ORF">JOL62DRAFT_407066</name>
</gene>
<keyword evidence="1" id="KW-0695">RNA-directed DNA polymerase</keyword>
<comment type="subcellular location">
    <subcellularLocation>
        <location evidence="1">Nucleus</location>
    </subcellularLocation>
    <subcellularLocation>
        <location evidence="1">Chromosome</location>
        <location evidence="1">Telomere</location>
    </subcellularLocation>
</comment>
<keyword evidence="1" id="KW-0158">Chromosome</keyword>
<comment type="similarity">
    <text evidence="1">Belongs to the reverse transcriptase family. Telomerase subfamily.</text>
</comment>
<keyword evidence="1" id="KW-0460">Magnesium</keyword>
<sequence length="253" mass="27383">MASKRKAARAHGDQPSPKRRSAPSSPSAPSPPVAHPLLQQFYPAVLTLRQYLAIKLAATSNRKHRKVAHLACSPALCVLLDQTWVGCSPVLSPEVQSSLDRDLDDFSQETTASFSVHPELQSEIVHFVIRSLFKKYPNHQRPPHVLCHGFQRASFAASDAPPGLSGIVSLQPNCHVETLKGHPWSELLVALGHGGDSLMIELLMSCAIFVVLQGSCGNCYQLSGLYKTIVGGTSPQTLLPKRKLSGTLKQGIT</sequence>
<evidence type="ECO:0000313" key="4">
    <source>
        <dbReference type="Proteomes" id="UP001367316"/>
    </source>
</evidence>
<evidence type="ECO:0000256" key="2">
    <source>
        <dbReference type="SAM" id="MobiDB-lite"/>
    </source>
</evidence>
<accession>A0ABR1NDL3</accession>